<evidence type="ECO:0000259" key="2">
    <source>
        <dbReference type="Pfam" id="PF00156"/>
    </source>
</evidence>
<accession>F9ZQT7</accession>
<protein>
    <submittedName>
        <fullName evidence="3">Competence protein F</fullName>
    </submittedName>
</protein>
<comment type="similarity">
    <text evidence="1">Belongs to the ComF/GntX family.</text>
</comment>
<dbReference type="EMBL" id="CP002573">
    <property type="protein sequence ID" value="AEK59276.1"/>
    <property type="molecule type" value="Genomic_DNA"/>
</dbReference>
<gene>
    <name evidence="3" type="ordered locus">Atc_2629</name>
</gene>
<feature type="domain" description="Phosphoribosyltransferase" evidence="2">
    <location>
        <begin position="215"/>
        <end position="256"/>
    </location>
</feature>
<evidence type="ECO:0000313" key="4">
    <source>
        <dbReference type="Proteomes" id="UP000006135"/>
    </source>
</evidence>
<dbReference type="SUPFAM" id="SSF53271">
    <property type="entry name" value="PRTase-like"/>
    <property type="match status" value="1"/>
</dbReference>
<name>F9ZQT7_ACICS</name>
<evidence type="ECO:0000313" key="3">
    <source>
        <dbReference type="EMBL" id="AEK59276.1"/>
    </source>
</evidence>
<dbReference type="InterPro" id="IPR051910">
    <property type="entry name" value="ComF/GntX_DNA_util-trans"/>
</dbReference>
<dbReference type="AlphaFoldDB" id="F9ZQT7"/>
<dbReference type="InterPro" id="IPR029057">
    <property type="entry name" value="PRTase-like"/>
</dbReference>
<organism evidence="3 4">
    <name type="scientific">Acidithiobacillus caldus (strain SM-1)</name>
    <dbReference type="NCBI Taxonomy" id="990288"/>
    <lineage>
        <taxon>Bacteria</taxon>
        <taxon>Pseudomonadati</taxon>
        <taxon>Pseudomonadota</taxon>
        <taxon>Acidithiobacillia</taxon>
        <taxon>Acidithiobacillales</taxon>
        <taxon>Acidithiobacillaceae</taxon>
        <taxon>Acidithiobacillus</taxon>
    </lineage>
</organism>
<proteinExistence type="inferred from homology"/>
<dbReference type="STRING" id="990288.Atc_2629"/>
<keyword evidence="4" id="KW-1185">Reference proteome</keyword>
<dbReference type="Proteomes" id="UP000006135">
    <property type="component" value="Chromosome"/>
</dbReference>
<dbReference type="HOGENOM" id="CLU_054549_0_0_6"/>
<dbReference type="InterPro" id="IPR000836">
    <property type="entry name" value="PRTase_dom"/>
</dbReference>
<dbReference type="PANTHER" id="PTHR47505:SF1">
    <property type="entry name" value="DNA UTILIZATION PROTEIN YHGH"/>
    <property type="match status" value="1"/>
</dbReference>
<sequence>MRRHRHNPNILQPRLGMDMARVGAASREQVRRLWHGSAARLLNWLLPERCRSCDAPGVPLCPACLGDWPRLPDERCAYCALPTAANGDCPVCALEAPPYDYCFTPFVYAAPLDAAISAWKFGDRLDWTRPLARAWMTAMGSQPPARPDCLIPVPLHAARLRERGFNQSELLARHWGRAYGIPVRGLVRRVRNTPHQVGMSRAARRENLRSAFRLRGIPPAHVAIVDDVLTTGSTLREIAHVLRSAGVERIDAWILARAI</sequence>
<dbReference type="Gene3D" id="3.40.50.2020">
    <property type="match status" value="1"/>
</dbReference>
<dbReference type="Pfam" id="PF00156">
    <property type="entry name" value="Pribosyltran"/>
    <property type="match status" value="1"/>
</dbReference>
<reference evidence="3 4" key="1">
    <citation type="journal article" date="2011" name="J. Genet. Genomics">
        <title>Unraveling the Acidithiobacillus caldus complete genome and its central metabolisms for carbon assimilation.</title>
        <authorList>
            <person name="You X.Y."/>
            <person name="Guo X."/>
            <person name="Zheng H.J."/>
            <person name="Zhang M.J."/>
            <person name="Liu L.J."/>
            <person name="Zhu Y.Q."/>
            <person name="Zhu B."/>
            <person name="Wang S.Y."/>
            <person name="Zhao G.P."/>
            <person name="Poetsch A."/>
            <person name="Jiang C.Y."/>
            <person name="Liu S.J."/>
        </authorList>
    </citation>
    <scope>NUCLEOTIDE SEQUENCE [LARGE SCALE GENOMIC DNA]</scope>
    <source>
        <strain evidence="3 4">SM-1</strain>
    </source>
</reference>
<dbReference type="PANTHER" id="PTHR47505">
    <property type="entry name" value="DNA UTILIZATION PROTEIN YHGH"/>
    <property type="match status" value="1"/>
</dbReference>
<evidence type="ECO:0000256" key="1">
    <source>
        <dbReference type="ARBA" id="ARBA00008007"/>
    </source>
</evidence>
<dbReference type="KEGG" id="acu:Atc_2629"/>
<dbReference type="CDD" id="cd06223">
    <property type="entry name" value="PRTases_typeI"/>
    <property type="match status" value="1"/>
</dbReference>